<accession>A0A553MUB4</accession>
<dbReference type="Proteomes" id="UP000316079">
    <property type="component" value="Unassembled WGS sequence"/>
</dbReference>
<keyword evidence="2" id="KW-1185">Reference proteome</keyword>
<name>A0A553MUB4_9TELE</name>
<evidence type="ECO:0000313" key="2">
    <source>
        <dbReference type="Proteomes" id="UP000316079"/>
    </source>
</evidence>
<dbReference type="AlphaFoldDB" id="A0A553MUB4"/>
<evidence type="ECO:0000313" key="1">
    <source>
        <dbReference type="EMBL" id="TRY56758.1"/>
    </source>
</evidence>
<protein>
    <submittedName>
        <fullName evidence="1">Uncharacterized protein</fullName>
    </submittedName>
</protein>
<dbReference type="EMBL" id="SRMA01027264">
    <property type="protein sequence ID" value="TRY56758.1"/>
    <property type="molecule type" value="Genomic_DNA"/>
</dbReference>
<reference evidence="1 2" key="1">
    <citation type="journal article" date="2019" name="Sci. Data">
        <title>Hybrid genome assembly and annotation of Danionella translucida.</title>
        <authorList>
            <person name="Kadobianskyi M."/>
            <person name="Schulze L."/>
            <person name="Schuelke M."/>
            <person name="Judkewitz B."/>
        </authorList>
    </citation>
    <scope>NUCLEOTIDE SEQUENCE [LARGE SCALE GENOMIC DNA]</scope>
    <source>
        <strain evidence="1 2">Bolton</strain>
    </source>
</reference>
<sequence>MVGLDFSLTEDGRAHTENNWRWILLWPPYQVHSLPTIPCCSHIHISPVSSKGELDFSLTEDGNGLLLD</sequence>
<organism evidence="1 2">
    <name type="scientific">Danionella cerebrum</name>
    <dbReference type="NCBI Taxonomy" id="2873325"/>
    <lineage>
        <taxon>Eukaryota</taxon>
        <taxon>Metazoa</taxon>
        <taxon>Chordata</taxon>
        <taxon>Craniata</taxon>
        <taxon>Vertebrata</taxon>
        <taxon>Euteleostomi</taxon>
        <taxon>Actinopterygii</taxon>
        <taxon>Neopterygii</taxon>
        <taxon>Teleostei</taxon>
        <taxon>Ostariophysi</taxon>
        <taxon>Cypriniformes</taxon>
        <taxon>Danionidae</taxon>
        <taxon>Danioninae</taxon>
        <taxon>Danionella</taxon>
    </lineage>
</organism>
<gene>
    <name evidence="1" type="ORF">DNTS_018901</name>
</gene>
<comment type="caution">
    <text evidence="1">The sequence shown here is derived from an EMBL/GenBank/DDBJ whole genome shotgun (WGS) entry which is preliminary data.</text>
</comment>
<proteinExistence type="predicted"/>